<organism evidence="2 3">
    <name type="scientific">Spizellomyces punctatus (strain DAOM BR117)</name>
    <dbReference type="NCBI Taxonomy" id="645134"/>
    <lineage>
        <taxon>Eukaryota</taxon>
        <taxon>Fungi</taxon>
        <taxon>Fungi incertae sedis</taxon>
        <taxon>Chytridiomycota</taxon>
        <taxon>Chytridiomycota incertae sedis</taxon>
        <taxon>Chytridiomycetes</taxon>
        <taxon>Spizellomycetales</taxon>
        <taxon>Spizellomycetaceae</taxon>
        <taxon>Spizellomyces</taxon>
    </lineage>
</organism>
<proteinExistence type="predicted"/>
<evidence type="ECO:0000313" key="3">
    <source>
        <dbReference type="Proteomes" id="UP000053201"/>
    </source>
</evidence>
<feature type="region of interest" description="Disordered" evidence="1">
    <location>
        <begin position="1"/>
        <end position="31"/>
    </location>
</feature>
<protein>
    <submittedName>
        <fullName evidence="2">Uncharacterized protein</fullName>
    </submittedName>
</protein>
<feature type="compositionally biased region" description="Polar residues" evidence="1">
    <location>
        <begin position="1"/>
        <end position="15"/>
    </location>
</feature>
<dbReference type="InParanoid" id="A0A0L0HDA4"/>
<dbReference type="Proteomes" id="UP000053201">
    <property type="component" value="Unassembled WGS sequence"/>
</dbReference>
<evidence type="ECO:0000256" key="1">
    <source>
        <dbReference type="SAM" id="MobiDB-lite"/>
    </source>
</evidence>
<name>A0A0L0HDA4_SPIPD</name>
<dbReference type="AlphaFoldDB" id="A0A0L0HDA4"/>
<dbReference type="EMBL" id="KQ257458">
    <property type="protein sequence ID" value="KNC99475.1"/>
    <property type="molecule type" value="Genomic_DNA"/>
</dbReference>
<dbReference type="RefSeq" id="XP_016607515.1">
    <property type="nucleotide sequence ID" value="XM_016753923.1"/>
</dbReference>
<evidence type="ECO:0000313" key="2">
    <source>
        <dbReference type="EMBL" id="KNC99475.1"/>
    </source>
</evidence>
<dbReference type="VEuPathDB" id="FungiDB:SPPG_05710"/>
<keyword evidence="3" id="KW-1185">Reference proteome</keyword>
<accession>A0A0L0HDA4</accession>
<dbReference type="GeneID" id="27689069"/>
<reference evidence="2 3" key="1">
    <citation type="submission" date="2009-08" db="EMBL/GenBank/DDBJ databases">
        <title>The Genome Sequence of Spizellomyces punctatus strain DAOM BR117.</title>
        <authorList>
            <consortium name="The Broad Institute Genome Sequencing Platform"/>
            <person name="Russ C."/>
            <person name="Cuomo C."/>
            <person name="Shea T."/>
            <person name="Young S.K."/>
            <person name="Zeng Q."/>
            <person name="Koehrsen M."/>
            <person name="Haas B."/>
            <person name="Borodovsky M."/>
            <person name="Guigo R."/>
            <person name="Alvarado L."/>
            <person name="Berlin A."/>
            <person name="Bochicchio J."/>
            <person name="Borenstein D."/>
            <person name="Chapman S."/>
            <person name="Chen Z."/>
            <person name="Engels R."/>
            <person name="Freedman E."/>
            <person name="Gellesch M."/>
            <person name="Goldberg J."/>
            <person name="Griggs A."/>
            <person name="Gujja S."/>
            <person name="Heiman D."/>
            <person name="Hepburn T."/>
            <person name="Howarth C."/>
            <person name="Jen D."/>
            <person name="Larson L."/>
            <person name="Lewis B."/>
            <person name="Mehta T."/>
            <person name="Park D."/>
            <person name="Pearson M."/>
            <person name="Roberts A."/>
            <person name="Saif S."/>
            <person name="Shenoy N."/>
            <person name="Sisk P."/>
            <person name="Stolte C."/>
            <person name="Sykes S."/>
            <person name="Thomson T."/>
            <person name="Walk T."/>
            <person name="White J."/>
            <person name="Yandava C."/>
            <person name="Burger G."/>
            <person name="Gray M.W."/>
            <person name="Holland P.W.H."/>
            <person name="King N."/>
            <person name="Lang F.B.F."/>
            <person name="Roger A.J."/>
            <person name="Ruiz-Trillo I."/>
            <person name="Lander E."/>
            <person name="Nusbaum C."/>
        </authorList>
    </citation>
    <scope>NUCLEOTIDE SEQUENCE [LARGE SCALE GENOMIC DNA]</scope>
    <source>
        <strain evidence="2 3">DAOM BR117</strain>
    </source>
</reference>
<gene>
    <name evidence="2" type="ORF">SPPG_05710</name>
</gene>
<sequence>MDNPSNPSAQENQENPPAYGDVVFSEEEERDRKRTQARIFASAEAVRRVYGDCIAKLTVDDKGIRFSLK</sequence>